<evidence type="ECO:0000259" key="3">
    <source>
        <dbReference type="Pfam" id="PF01557"/>
    </source>
</evidence>
<dbReference type="GO" id="GO:0019752">
    <property type="term" value="P:carboxylic acid metabolic process"/>
    <property type="evidence" value="ECO:0007669"/>
    <property type="project" value="UniProtKB-ARBA"/>
</dbReference>
<sequence>MKIARFKKDDQVNYGVVEENKIHQVSGSVFGEFKKTDKVFDMNSVKLLSPVEPSKIIAVGLNYKDHARELNLPIPQEPIIFLKPPTSVIADNESIVYPPRVGQIDYEAELGIVIKKKAKNIPEKKIKDYILGYTCVNDVTARDLQTKDGQWCRSKSFDTFCPIGPFIVNGGIEANNLDIKLYLNGVLKQSSNTGNFIFRVEQLVSFASYVMTLLPGDIISAGTPSGVGPMTIGDEVVVWIEKIGSLTNYVVESD</sequence>
<feature type="domain" description="Rv2993c-like N-terminal" evidence="4">
    <location>
        <begin position="1"/>
        <end position="50"/>
    </location>
</feature>
<dbReference type="GO" id="GO:0016853">
    <property type="term" value="F:isomerase activity"/>
    <property type="evidence" value="ECO:0007669"/>
    <property type="project" value="UniProtKB-ARBA"/>
</dbReference>
<gene>
    <name evidence="5" type="ORF">COW11_01255</name>
</gene>
<dbReference type="InterPro" id="IPR018833">
    <property type="entry name" value="Rv2993c-like_N"/>
</dbReference>
<comment type="caution">
    <text evidence="5">The sequence shown here is derived from an EMBL/GenBank/DDBJ whole genome shotgun (WGS) entry which is preliminary data.</text>
</comment>
<dbReference type="InterPro" id="IPR036663">
    <property type="entry name" value="Fumarylacetoacetase_C_sf"/>
</dbReference>
<reference evidence="5 6" key="1">
    <citation type="submission" date="2017-09" db="EMBL/GenBank/DDBJ databases">
        <title>Depth-based differentiation of microbial function through sediment-hosted aquifers and enrichment of novel symbionts in the deep terrestrial subsurface.</title>
        <authorList>
            <person name="Probst A.J."/>
            <person name="Ladd B."/>
            <person name="Jarett J.K."/>
            <person name="Geller-Mcgrath D.E."/>
            <person name="Sieber C.M."/>
            <person name="Emerson J.B."/>
            <person name="Anantharaman K."/>
            <person name="Thomas B.C."/>
            <person name="Malmstrom R."/>
            <person name="Stieglmeier M."/>
            <person name="Klingl A."/>
            <person name="Woyke T."/>
            <person name="Ryan C.M."/>
            <person name="Banfield J.F."/>
        </authorList>
    </citation>
    <scope>NUCLEOTIDE SEQUENCE [LARGE SCALE GENOMIC DNA]</scope>
    <source>
        <strain evidence="5">CG12_big_fil_rev_8_21_14_0_65_43_15</strain>
    </source>
</reference>
<protein>
    <recommendedName>
        <fullName evidence="7">2-hydroxyhepta-2,4-diene-1,7-dioate isomerase</fullName>
    </recommendedName>
</protein>
<dbReference type="InterPro" id="IPR011234">
    <property type="entry name" value="Fumarylacetoacetase-like_C"/>
</dbReference>
<name>A0A2J0LIY8_9BACT</name>
<dbReference type="GO" id="GO:0046872">
    <property type="term" value="F:metal ion binding"/>
    <property type="evidence" value="ECO:0007669"/>
    <property type="project" value="UniProtKB-KW"/>
</dbReference>
<dbReference type="Gene3D" id="3.90.850.10">
    <property type="entry name" value="Fumarylacetoacetase-like, C-terminal domain"/>
    <property type="match status" value="1"/>
</dbReference>
<dbReference type="PANTHER" id="PTHR11820:SF7">
    <property type="entry name" value="ACYLPYRUVASE FAHD1, MITOCHONDRIAL"/>
    <property type="match status" value="1"/>
</dbReference>
<dbReference type="FunFam" id="3.90.850.10:FF:000002">
    <property type="entry name" value="2-hydroxyhepta-2,4-diene-1,7-dioate isomerase"/>
    <property type="match status" value="1"/>
</dbReference>
<evidence type="ECO:0000256" key="2">
    <source>
        <dbReference type="ARBA" id="ARBA00022723"/>
    </source>
</evidence>
<dbReference type="Proteomes" id="UP000231267">
    <property type="component" value="Unassembled WGS sequence"/>
</dbReference>
<dbReference type="Pfam" id="PF01557">
    <property type="entry name" value="FAA_hydrolase"/>
    <property type="match status" value="1"/>
</dbReference>
<keyword evidence="2" id="KW-0479">Metal-binding</keyword>
<dbReference type="Gene3D" id="2.30.30.370">
    <property type="entry name" value="FAH"/>
    <property type="match status" value="1"/>
</dbReference>
<feature type="domain" description="Fumarylacetoacetase-like C-terminal" evidence="3">
    <location>
        <begin position="55"/>
        <end position="251"/>
    </location>
</feature>
<dbReference type="AlphaFoldDB" id="A0A2J0LIY8"/>
<dbReference type="EMBL" id="PFGP01000027">
    <property type="protein sequence ID" value="PIW66814.1"/>
    <property type="molecule type" value="Genomic_DNA"/>
</dbReference>
<accession>A0A2J0LIY8</accession>
<dbReference type="SUPFAM" id="SSF56529">
    <property type="entry name" value="FAH"/>
    <property type="match status" value="1"/>
</dbReference>
<evidence type="ECO:0000313" key="6">
    <source>
        <dbReference type="Proteomes" id="UP000231267"/>
    </source>
</evidence>
<dbReference type="Pfam" id="PF10370">
    <property type="entry name" value="Rv2993c-like_N"/>
    <property type="match status" value="1"/>
</dbReference>
<evidence type="ECO:0000259" key="4">
    <source>
        <dbReference type="Pfam" id="PF10370"/>
    </source>
</evidence>
<evidence type="ECO:0008006" key="7">
    <source>
        <dbReference type="Google" id="ProtNLM"/>
    </source>
</evidence>
<comment type="similarity">
    <text evidence="1">Belongs to the FAH family.</text>
</comment>
<organism evidence="5 6">
    <name type="scientific">Candidatus Taenaricola geysiri</name>
    <dbReference type="NCBI Taxonomy" id="1974752"/>
    <lineage>
        <taxon>Bacteria</taxon>
        <taxon>Pseudomonadati</taxon>
        <taxon>Candidatus Omnitrophota</taxon>
        <taxon>Candidatus Taenaricola</taxon>
    </lineage>
</organism>
<evidence type="ECO:0000313" key="5">
    <source>
        <dbReference type="EMBL" id="PIW66814.1"/>
    </source>
</evidence>
<evidence type="ECO:0000256" key="1">
    <source>
        <dbReference type="ARBA" id="ARBA00010211"/>
    </source>
</evidence>
<proteinExistence type="inferred from homology"/>
<dbReference type="PANTHER" id="PTHR11820">
    <property type="entry name" value="ACYLPYRUVASE"/>
    <property type="match status" value="1"/>
</dbReference>
<dbReference type="GO" id="GO:0018773">
    <property type="term" value="F:acetylpyruvate hydrolase activity"/>
    <property type="evidence" value="ECO:0007669"/>
    <property type="project" value="TreeGrafter"/>
</dbReference>